<dbReference type="SUPFAM" id="SSF52047">
    <property type="entry name" value="RNI-like"/>
    <property type="match status" value="1"/>
</dbReference>
<dbReference type="Pfam" id="PF00560">
    <property type="entry name" value="LRR_1"/>
    <property type="match status" value="1"/>
</dbReference>
<reference evidence="3" key="1">
    <citation type="submission" date="2020-05" db="UniProtKB">
        <authorList>
            <consortium name="EnsemblMetazoa"/>
        </authorList>
    </citation>
    <scope>IDENTIFICATION</scope>
    <source>
        <strain evidence="3">Jacobina</strain>
    </source>
</reference>
<evidence type="ECO:0000313" key="4">
    <source>
        <dbReference type="Proteomes" id="UP000092461"/>
    </source>
</evidence>
<sequence>MEGSCLKLNAQNNLISDLNLGTSVLSLQEINLSHNKLGNLQDICKCLNLIELNLDDNLIDNIGTCFYQMTKLKKLSLQRNRIHKLYHNDFNAENSIQHLNLAFNKLVTFDEYEMFIFRNMRYLNLNGNMIYNISHNIYSRMMSLREIGLSYNKFQCIDLYKLLNTIPKNTNYLFIDKKLSMKTLNIFGIHCYMNLKELSRYRLKDTLENLKTVSITHTSLNRILIIKCCGMALDVTTCTHFFDSLHKFKINCKNSTYLDLSSNIISSYDVNAFHSFSILKGLNLSHNNISSLTKPLFKPGQYIKELDLSNNKITNISEEVLKEVNIKKIILRSNFLENFDTNLFNIQECELLDLSYNKLKSFSFESFLMKNLTLNLQFNELTYLHVNNLNITFLDASNNKIKSVVLDGFCQKFHAQNNLISEISLGTTFSSLLEINLSNNKLENNIQDICKCLNLIELNLDENMIDNIGTCFYQMTKLEKLSLQRNHIHQFYHDEFSEMNSIQHLNLAFNKLVTFDEYEMFIFRSIRYLNLNGNMIDNISNNIYSSMFALREIGLSYNKFKCIDLYKFFDIIPRNKNYIFIEKITPMIGPNINGIDCIPYFEKKCQDIDKKIYLKNNSIIVLGHDYKHNKSSRNSSSFYEIFQERNNYDQR</sequence>
<keyword evidence="2" id="KW-0677">Repeat</keyword>
<keyword evidence="4" id="KW-1185">Reference proteome</keyword>
<dbReference type="SMART" id="SM00369">
    <property type="entry name" value="LRR_TYP"/>
    <property type="match status" value="8"/>
</dbReference>
<dbReference type="VEuPathDB" id="VectorBase:LLOJ009855"/>
<dbReference type="PANTHER" id="PTHR45712:SF22">
    <property type="entry name" value="INSULIN-LIKE GROWTH FACTOR-BINDING PROTEIN COMPLEX ACID LABILE SUBUNIT"/>
    <property type="match status" value="1"/>
</dbReference>
<dbReference type="EMBL" id="AJWK01034484">
    <property type="status" value="NOT_ANNOTATED_CDS"/>
    <property type="molecule type" value="Genomic_DNA"/>
</dbReference>
<evidence type="ECO:0000313" key="3">
    <source>
        <dbReference type="EnsemblMetazoa" id="LLOJ009855-PA"/>
    </source>
</evidence>
<evidence type="ECO:0000256" key="1">
    <source>
        <dbReference type="ARBA" id="ARBA00022614"/>
    </source>
</evidence>
<dbReference type="VEuPathDB" id="VectorBase:LLONM1_006298"/>
<accession>A0A1B0GL80</accession>
<dbReference type="SUPFAM" id="SSF52075">
    <property type="entry name" value="Outer arm dynein light chain 1"/>
    <property type="match status" value="1"/>
</dbReference>
<dbReference type="InterPro" id="IPR003591">
    <property type="entry name" value="Leu-rich_rpt_typical-subtyp"/>
</dbReference>
<dbReference type="Pfam" id="PF13855">
    <property type="entry name" value="LRR_8"/>
    <property type="match status" value="2"/>
</dbReference>
<dbReference type="Proteomes" id="UP000092461">
    <property type="component" value="Unassembled WGS sequence"/>
</dbReference>
<dbReference type="InterPro" id="IPR050333">
    <property type="entry name" value="SLRP"/>
</dbReference>
<dbReference type="PROSITE" id="PS51450">
    <property type="entry name" value="LRR"/>
    <property type="match status" value="4"/>
</dbReference>
<dbReference type="InterPro" id="IPR001611">
    <property type="entry name" value="Leu-rich_rpt"/>
</dbReference>
<dbReference type="EnsemblMetazoa" id="LLOJ009855-RA">
    <property type="protein sequence ID" value="LLOJ009855-PA"/>
    <property type="gene ID" value="LLOJ009855"/>
</dbReference>
<proteinExistence type="predicted"/>
<dbReference type="InterPro" id="IPR032675">
    <property type="entry name" value="LRR_dom_sf"/>
</dbReference>
<dbReference type="Gene3D" id="3.80.10.10">
    <property type="entry name" value="Ribonuclease Inhibitor"/>
    <property type="match status" value="5"/>
</dbReference>
<organism evidence="3 4">
    <name type="scientific">Lutzomyia longipalpis</name>
    <name type="common">Sand fly</name>
    <dbReference type="NCBI Taxonomy" id="7200"/>
    <lineage>
        <taxon>Eukaryota</taxon>
        <taxon>Metazoa</taxon>
        <taxon>Ecdysozoa</taxon>
        <taxon>Arthropoda</taxon>
        <taxon>Hexapoda</taxon>
        <taxon>Insecta</taxon>
        <taxon>Pterygota</taxon>
        <taxon>Neoptera</taxon>
        <taxon>Endopterygota</taxon>
        <taxon>Diptera</taxon>
        <taxon>Nematocera</taxon>
        <taxon>Psychodoidea</taxon>
        <taxon>Psychodidae</taxon>
        <taxon>Lutzomyia</taxon>
        <taxon>Lutzomyia</taxon>
    </lineage>
</organism>
<protein>
    <submittedName>
        <fullName evidence="3">Uncharacterized protein</fullName>
    </submittedName>
</protein>
<evidence type="ECO:0000256" key="2">
    <source>
        <dbReference type="ARBA" id="ARBA00022737"/>
    </source>
</evidence>
<keyword evidence="1" id="KW-0433">Leucine-rich repeat</keyword>
<dbReference type="AlphaFoldDB" id="A0A1B0GL80"/>
<dbReference type="PANTHER" id="PTHR45712">
    <property type="entry name" value="AGAP008170-PA"/>
    <property type="match status" value="1"/>
</dbReference>
<name>A0A1B0GL80_LUTLO</name>